<sequence length="70" mass="7837">MCDGMKFSDELETRIKAKIREDLSPRHVPSFILPIRDIPYTLTGKKVEVAVKRILSGQKVVPSSSLANPE</sequence>
<keyword evidence="2" id="KW-1185">Reference proteome</keyword>
<organism evidence="1 2">
    <name type="scientific">Racocetra persica</name>
    <dbReference type="NCBI Taxonomy" id="160502"/>
    <lineage>
        <taxon>Eukaryota</taxon>
        <taxon>Fungi</taxon>
        <taxon>Fungi incertae sedis</taxon>
        <taxon>Mucoromycota</taxon>
        <taxon>Glomeromycotina</taxon>
        <taxon>Glomeromycetes</taxon>
        <taxon>Diversisporales</taxon>
        <taxon>Gigasporaceae</taxon>
        <taxon>Racocetra</taxon>
    </lineage>
</organism>
<reference evidence="1" key="1">
    <citation type="submission" date="2021-06" db="EMBL/GenBank/DDBJ databases">
        <authorList>
            <person name="Kallberg Y."/>
            <person name="Tangrot J."/>
            <person name="Rosling A."/>
        </authorList>
    </citation>
    <scope>NUCLEOTIDE SEQUENCE</scope>
    <source>
        <strain evidence="1">MA461A</strain>
    </source>
</reference>
<feature type="non-terminal residue" evidence="1">
    <location>
        <position position="70"/>
    </location>
</feature>
<name>A0ACA9SLB8_9GLOM</name>
<accession>A0ACA9SLB8</accession>
<gene>
    <name evidence="1" type="ORF">RPERSI_LOCUS32649</name>
</gene>
<protein>
    <submittedName>
        <fullName evidence="1">16142_t:CDS:1</fullName>
    </submittedName>
</protein>
<evidence type="ECO:0000313" key="2">
    <source>
        <dbReference type="Proteomes" id="UP000789920"/>
    </source>
</evidence>
<proteinExistence type="predicted"/>
<evidence type="ECO:0000313" key="1">
    <source>
        <dbReference type="EMBL" id="CAG8843196.1"/>
    </source>
</evidence>
<comment type="caution">
    <text evidence="1">The sequence shown here is derived from an EMBL/GenBank/DDBJ whole genome shotgun (WGS) entry which is preliminary data.</text>
</comment>
<dbReference type="Proteomes" id="UP000789920">
    <property type="component" value="Unassembled WGS sequence"/>
</dbReference>
<dbReference type="EMBL" id="CAJVQC010137348">
    <property type="protein sequence ID" value="CAG8843196.1"/>
    <property type="molecule type" value="Genomic_DNA"/>
</dbReference>